<dbReference type="GO" id="GO:0004765">
    <property type="term" value="F:shikimate kinase activity"/>
    <property type="evidence" value="ECO:0007669"/>
    <property type="project" value="UniProtKB-UniRule"/>
</dbReference>
<comment type="cofactor">
    <cofactor evidence="7">
        <name>Mg(2+)</name>
        <dbReference type="ChEBI" id="CHEBI:18420"/>
    </cofactor>
    <text evidence="7">Binds 1 Mg(2+) ion per subunit.</text>
</comment>
<keyword evidence="5 7" id="KW-0067">ATP-binding</keyword>
<dbReference type="PRINTS" id="PR01100">
    <property type="entry name" value="SHIKIMTKNASE"/>
</dbReference>
<dbReference type="GO" id="GO:0009073">
    <property type="term" value="P:aromatic amino acid family biosynthetic process"/>
    <property type="evidence" value="ECO:0007669"/>
    <property type="project" value="UniProtKB-KW"/>
</dbReference>
<comment type="pathway">
    <text evidence="7">Metabolic intermediate biosynthesis; chorismate biosynthesis; chorismate from D-erythrose 4-phosphate and phosphoenolpyruvate: step 5/7.</text>
</comment>
<dbReference type="InterPro" id="IPR031322">
    <property type="entry name" value="Shikimate/glucono_kinase"/>
</dbReference>
<feature type="binding site" evidence="7">
    <location>
        <position position="134"/>
    </location>
    <ligand>
        <name>substrate</name>
    </ligand>
</feature>
<comment type="subcellular location">
    <subcellularLocation>
        <location evidence="7">Cytoplasm</location>
    </subcellularLocation>
</comment>
<evidence type="ECO:0000256" key="1">
    <source>
        <dbReference type="ARBA" id="ARBA00022605"/>
    </source>
</evidence>
<comment type="subunit">
    <text evidence="7">Monomer.</text>
</comment>
<comment type="function">
    <text evidence="7">Catalyzes the specific phosphorylation of the 3-hydroxyl group of shikimic acid using ATP as a cosubstrate.</text>
</comment>
<keyword evidence="7" id="KW-0479">Metal-binding</keyword>
<keyword evidence="7" id="KW-0460">Magnesium</keyword>
<dbReference type="Pfam" id="PF01202">
    <property type="entry name" value="SKI"/>
    <property type="match status" value="1"/>
</dbReference>
<gene>
    <name evidence="7" type="primary">aroK</name>
    <name evidence="8" type="ORF">CLV85_1517</name>
</gene>
<keyword evidence="4 7" id="KW-0418">Kinase</keyword>
<dbReference type="GO" id="GO:0008652">
    <property type="term" value="P:amino acid biosynthetic process"/>
    <property type="evidence" value="ECO:0007669"/>
    <property type="project" value="UniProtKB-KW"/>
</dbReference>
<evidence type="ECO:0000256" key="7">
    <source>
        <dbReference type="HAMAP-Rule" id="MF_00109"/>
    </source>
</evidence>
<keyword evidence="3 7" id="KW-0547">Nucleotide-binding</keyword>
<keyword evidence="7" id="KW-0963">Cytoplasm</keyword>
<dbReference type="PANTHER" id="PTHR21087">
    <property type="entry name" value="SHIKIMATE KINASE"/>
    <property type="match status" value="1"/>
</dbReference>
<dbReference type="PANTHER" id="PTHR21087:SF16">
    <property type="entry name" value="SHIKIMATE KINASE 1, CHLOROPLASTIC"/>
    <property type="match status" value="1"/>
</dbReference>
<dbReference type="GO" id="GO:0000287">
    <property type="term" value="F:magnesium ion binding"/>
    <property type="evidence" value="ECO:0007669"/>
    <property type="project" value="UniProtKB-UniRule"/>
</dbReference>
<sequence length="169" mass="18267">MLNDGGALVVIIGAPGSGKTKAGKKLAKILDAPLIDTDKVVVASHGPIPELFAEFGEEYFREREREAVANALLEPAVVTLGGGAVLNLETRADLASHRVVQLTMSKAAARLRIAGTKRPLAKNADEWEKLVEARRPIYDELSSLTIDTSLKPMEKVAREIADWLGTQQQ</sequence>
<keyword evidence="9" id="KW-1185">Reference proteome</keyword>
<feature type="binding site" evidence="7">
    <location>
        <position position="20"/>
    </location>
    <ligand>
        <name>Mg(2+)</name>
        <dbReference type="ChEBI" id="CHEBI:18420"/>
    </ligand>
</feature>
<dbReference type="AlphaFoldDB" id="A0A2M9D9Q4"/>
<dbReference type="SUPFAM" id="SSF52540">
    <property type="entry name" value="P-loop containing nucleoside triphosphate hydrolases"/>
    <property type="match status" value="1"/>
</dbReference>
<dbReference type="RefSeq" id="WP_100388923.1">
    <property type="nucleotide sequence ID" value="NZ_BMZU01000001.1"/>
</dbReference>
<feature type="binding site" evidence="7">
    <location>
        <position position="118"/>
    </location>
    <ligand>
        <name>ATP</name>
        <dbReference type="ChEBI" id="CHEBI:30616"/>
    </ligand>
</feature>
<name>A0A2M9D9Q4_9MICO</name>
<dbReference type="InterPro" id="IPR027417">
    <property type="entry name" value="P-loop_NTPase"/>
</dbReference>
<evidence type="ECO:0000313" key="9">
    <source>
        <dbReference type="Proteomes" id="UP000231742"/>
    </source>
</evidence>
<keyword evidence="6 7" id="KW-0057">Aromatic amino acid biosynthesis</keyword>
<comment type="caution">
    <text evidence="8">The sequence shown here is derived from an EMBL/GenBank/DDBJ whole genome shotgun (WGS) entry which is preliminary data.</text>
</comment>
<dbReference type="Proteomes" id="UP000231742">
    <property type="component" value="Unassembled WGS sequence"/>
</dbReference>
<evidence type="ECO:0000256" key="4">
    <source>
        <dbReference type="ARBA" id="ARBA00022777"/>
    </source>
</evidence>
<dbReference type="InterPro" id="IPR000623">
    <property type="entry name" value="Shikimate_kinase/TSH1"/>
</dbReference>
<dbReference type="EC" id="2.7.1.71" evidence="7"/>
<comment type="caution">
    <text evidence="7">Lacks conserved residue(s) required for the propagation of feature annotation.</text>
</comment>
<accession>A0A2M9D9Q4</accession>
<dbReference type="UniPathway" id="UPA00053">
    <property type="reaction ID" value="UER00088"/>
</dbReference>
<evidence type="ECO:0000256" key="6">
    <source>
        <dbReference type="ARBA" id="ARBA00023141"/>
    </source>
</evidence>
<organism evidence="8 9">
    <name type="scientific">Salinibacterium amurskyense</name>
    <dbReference type="NCBI Taxonomy" id="205941"/>
    <lineage>
        <taxon>Bacteria</taxon>
        <taxon>Bacillati</taxon>
        <taxon>Actinomycetota</taxon>
        <taxon>Actinomycetes</taxon>
        <taxon>Micrococcales</taxon>
        <taxon>Microbacteriaceae</taxon>
        <taxon>Salinibacterium</taxon>
    </lineage>
</organism>
<evidence type="ECO:0000256" key="2">
    <source>
        <dbReference type="ARBA" id="ARBA00022679"/>
    </source>
</evidence>
<feature type="binding site" evidence="7">
    <location>
        <position position="82"/>
    </location>
    <ligand>
        <name>substrate</name>
    </ligand>
</feature>
<dbReference type="HAMAP" id="MF_00109">
    <property type="entry name" value="Shikimate_kinase"/>
    <property type="match status" value="1"/>
</dbReference>
<feature type="binding site" evidence="7">
    <location>
        <position position="61"/>
    </location>
    <ligand>
        <name>substrate</name>
    </ligand>
</feature>
<proteinExistence type="inferred from homology"/>
<keyword evidence="2 7" id="KW-0808">Transferase</keyword>
<keyword evidence="1 7" id="KW-0028">Amino-acid biosynthesis</keyword>
<evidence type="ECO:0000256" key="3">
    <source>
        <dbReference type="ARBA" id="ARBA00022741"/>
    </source>
</evidence>
<feature type="binding site" evidence="7">
    <location>
        <begin position="16"/>
        <end position="21"/>
    </location>
    <ligand>
        <name>ATP</name>
        <dbReference type="ChEBI" id="CHEBI:30616"/>
    </ligand>
</feature>
<dbReference type="GO" id="GO:0009423">
    <property type="term" value="P:chorismate biosynthetic process"/>
    <property type="evidence" value="ECO:0007669"/>
    <property type="project" value="UniProtKB-UniRule"/>
</dbReference>
<evidence type="ECO:0000313" key="8">
    <source>
        <dbReference type="EMBL" id="PJJ82318.1"/>
    </source>
</evidence>
<reference evidence="8 9" key="1">
    <citation type="submission" date="2017-11" db="EMBL/GenBank/DDBJ databases">
        <title>Genomic Encyclopedia of Archaeal and Bacterial Type Strains, Phase II (KMG-II): From Individual Species to Whole Genera.</title>
        <authorList>
            <person name="Goeker M."/>
        </authorList>
    </citation>
    <scope>NUCLEOTIDE SEQUENCE [LARGE SCALE GENOMIC DNA]</scope>
    <source>
        <strain evidence="8 9">DSM 16400</strain>
    </source>
</reference>
<dbReference type="Gene3D" id="3.40.50.300">
    <property type="entry name" value="P-loop containing nucleotide triphosphate hydrolases"/>
    <property type="match status" value="1"/>
</dbReference>
<dbReference type="GO" id="GO:0005829">
    <property type="term" value="C:cytosol"/>
    <property type="evidence" value="ECO:0007669"/>
    <property type="project" value="TreeGrafter"/>
</dbReference>
<feature type="binding site" evidence="7">
    <location>
        <position position="38"/>
    </location>
    <ligand>
        <name>substrate</name>
    </ligand>
</feature>
<protein>
    <recommendedName>
        <fullName evidence="7">Shikimate kinase</fullName>
        <shortName evidence="7">SK</shortName>
        <ecNumber evidence="7">2.7.1.71</ecNumber>
    </recommendedName>
</protein>
<dbReference type="GO" id="GO:0005524">
    <property type="term" value="F:ATP binding"/>
    <property type="evidence" value="ECO:0007669"/>
    <property type="project" value="UniProtKB-UniRule"/>
</dbReference>
<comment type="catalytic activity">
    <reaction evidence="7">
        <text>shikimate + ATP = 3-phosphoshikimate + ADP + H(+)</text>
        <dbReference type="Rhea" id="RHEA:13121"/>
        <dbReference type="ChEBI" id="CHEBI:15378"/>
        <dbReference type="ChEBI" id="CHEBI:30616"/>
        <dbReference type="ChEBI" id="CHEBI:36208"/>
        <dbReference type="ChEBI" id="CHEBI:145989"/>
        <dbReference type="ChEBI" id="CHEBI:456216"/>
        <dbReference type="EC" id="2.7.1.71"/>
    </reaction>
</comment>
<dbReference type="OrthoDB" id="9800332at2"/>
<comment type="similarity">
    <text evidence="7">Belongs to the shikimate kinase family.</text>
</comment>
<evidence type="ECO:0000256" key="5">
    <source>
        <dbReference type="ARBA" id="ARBA00022840"/>
    </source>
</evidence>
<dbReference type="EMBL" id="PGFH01000001">
    <property type="protein sequence ID" value="PJJ82318.1"/>
    <property type="molecule type" value="Genomic_DNA"/>
</dbReference>